<dbReference type="SUPFAM" id="SSF46785">
    <property type="entry name" value="Winged helix' DNA-binding domain"/>
    <property type="match status" value="1"/>
</dbReference>
<dbReference type="RefSeq" id="WP_380042051.1">
    <property type="nucleotide sequence ID" value="NZ_JBHSEH010000028.1"/>
</dbReference>
<keyword evidence="3" id="KW-1185">Reference proteome</keyword>
<protein>
    <submittedName>
        <fullName evidence="2">Helix-turn-helix transcriptional regulator</fullName>
    </submittedName>
</protein>
<dbReference type="PANTHER" id="PTHR33169:SF14">
    <property type="entry name" value="TRANSCRIPTIONAL REGULATOR RV3488"/>
    <property type="match status" value="1"/>
</dbReference>
<organism evidence="2 3">
    <name type="scientific">Deinococcus navajonensis</name>
    <dbReference type="NCBI Taxonomy" id="309884"/>
    <lineage>
        <taxon>Bacteria</taxon>
        <taxon>Thermotogati</taxon>
        <taxon>Deinococcota</taxon>
        <taxon>Deinococci</taxon>
        <taxon>Deinococcales</taxon>
        <taxon>Deinococcaceae</taxon>
        <taxon>Deinococcus</taxon>
    </lineage>
</organism>
<dbReference type="EMBL" id="JBHSEH010000028">
    <property type="protein sequence ID" value="MFC4427970.1"/>
    <property type="molecule type" value="Genomic_DNA"/>
</dbReference>
<proteinExistence type="predicted"/>
<comment type="caution">
    <text evidence="2">The sequence shown here is derived from an EMBL/GenBank/DDBJ whole genome shotgun (WGS) entry which is preliminary data.</text>
</comment>
<gene>
    <name evidence="2" type="ORF">ACFOZ9_17295</name>
</gene>
<dbReference type="InterPro" id="IPR052509">
    <property type="entry name" value="Metal_resp_DNA-bind_regulator"/>
</dbReference>
<dbReference type="InterPro" id="IPR005149">
    <property type="entry name" value="Tscrpt_reg_PadR_N"/>
</dbReference>
<evidence type="ECO:0000259" key="1">
    <source>
        <dbReference type="Pfam" id="PF03551"/>
    </source>
</evidence>
<dbReference type="Gene3D" id="1.10.10.10">
    <property type="entry name" value="Winged helix-like DNA-binding domain superfamily/Winged helix DNA-binding domain"/>
    <property type="match status" value="1"/>
</dbReference>
<evidence type="ECO:0000313" key="3">
    <source>
        <dbReference type="Proteomes" id="UP001595998"/>
    </source>
</evidence>
<dbReference type="PANTHER" id="PTHR33169">
    <property type="entry name" value="PADR-FAMILY TRANSCRIPTIONAL REGULATOR"/>
    <property type="match status" value="1"/>
</dbReference>
<sequence length="332" mass="35907">MEAEATERTNGHFDFKEGSLYPALHRMEQQGLLSAQYGELGRNGKLRQYYALTDKGRQTLSPNATPSMPLMEPNLDCLSLEKREHFRRPTVGTPGPLPAARQPGLPNELAQQIRDELEEHALRRDAQLEIQRYPPHEALARAVAQLGPPGTVTAGMNKGHNMPKLFSLGTLLSLTAGALIYAGAGGENTSTLTLPVLTQAPTRPSCVRGKVPRSPELKVVRTQGGVTCYTRGSQTAPGAFLSPTQLKQAVQAQGGTVIIQKVGWVNSTFPGGTSMRFGSFFTVKGERYYVASTVVSSLGRTSASCCTGALVWNWCPSFWPSDRPRPPGCPCT</sequence>
<reference evidence="3" key="1">
    <citation type="journal article" date="2019" name="Int. J. Syst. Evol. Microbiol.">
        <title>The Global Catalogue of Microorganisms (GCM) 10K type strain sequencing project: providing services to taxonomists for standard genome sequencing and annotation.</title>
        <authorList>
            <consortium name="The Broad Institute Genomics Platform"/>
            <consortium name="The Broad Institute Genome Sequencing Center for Infectious Disease"/>
            <person name="Wu L."/>
            <person name="Ma J."/>
        </authorList>
    </citation>
    <scope>NUCLEOTIDE SEQUENCE [LARGE SCALE GENOMIC DNA]</scope>
    <source>
        <strain evidence="3">CCUG 56029</strain>
    </source>
</reference>
<dbReference type="InterPro" id="IPR036390">
    <property type="entry name" value="WH_DNA-bd_sf"/>
</dbReference>
<feature type="domain" description="Transcription regulator PadR N-terminal" evidence="1">
    <location>
        <begin position="4"/>
        <end position="60"/>
    </location>
</feature>
<name>A0ABV8XUK5_9DEIO</name>
<dbReference type="Pfam" id="PF03551">
    <property type="entry name" value="PadR"/>
    <property type="match status" value="1"/>
</dbReference>
<accession>A0ABV8XUK5</accession>
<dbReference type="InterPro" id="IPR036388">
    <property type="entry name" value="WH-like_DNA-bd_sf"/>
</dbReference>
<evidence type="ECO:0000313" key="2">
    <source>
        <dbReference type="EMBL" id="MFC4427970.1"/>
    </source>
</evidence>
<dbReference type="Proteomes" id="UP001595998">
    <property type="component" value="Unassembled WGS sequence"/>
</dbReference>